<dbReference type="Gene3D" id="1.20.1440.120">
    <property type="entry name" value="Recombination protein O, C-terminal domain"/>
    <property type="match status" value="1"/>
</dbReference>
<dbReference type="GO" id="GO:0006302">
    <property type="term" value="P:double-strand break repair"/>
    <property type="evidence" value="ECO:0007669"/>
    <property type="project" value="TreeGrafter"/>
</dbReference>
<reference evidence="9 10" key="1">
    <citation type="submission" date="2017-10" db="EMBL/GenBank/DDBJ databases">
        <title>Novel microbial diversity and functional potential in the marine mammal oral microbiome.</title>
        <authorList>
            <person name="Dudek N.K."/>
            <person name="Sun C.L."/>
            <person name="Burstein D."/>
            <person name="Kantor R.S."/>
            <person name="Aliaga Goltsman D.S."/>
            <person name="Bik E.M."/>
            <person name="Thomas B.C."/>
            <person name="Banfield J.F."/>
            <person name="Relman D.A."/>
        </authorList>
    </citation>
    <scope>NUCLEOTIDE SEQUENCE [LARGE SCALE GENOMIC DNA]</scope>
    <source>
        <strain evidence="9">DOLJORAL78_47_202</strain>
    </source>
</reference>
<dbReference type="PANTHER" id="PTHR33991:SF1">
    <property type="entry name" value="DNA REPAIR PROTEIN RECO"/>
    <property type="match status" value="1"/>
</dbReference>
<name>A0A2G6MSE2_9BACT</name>
<dbReference type="GO" id="GO:0006310">
    <property type="term" value="P:DNA recombination"/>
    <property type="evidence" value="ECO:0007669"/>
    <property type="project" value="UniProtKB-UniRule"/>
</dbReference>
<comment type="caution">
    <text evidence="9">The sequence shown here is derived from an EMBL/GenBank/DDBJ whole genome shotgun (WGS) entry which is preliminary data.</text>
</comment>
<proteinExistence type="inferred from homology"/>
<keyword evidence="5 7" id="KW-0234">DNA repair</keyword>
<dbReference type="SUPFAM" id="SSF57863">
    <property type="entry name" value="ArfGap/RecO-like zinc finger"/>
    <property type="match status" value="1"/>
</dbReference>
<dbReference type="Proteomes" id="UP000231203">
    <property type="component" value="Unassembled WGS sequence"/>
</dbReference>
<dbReference type="InterPro" id="IPR003717">
    <property type="entry name" value="RecO"/>
</dbReference>
<dbReference type="GO" id="GO:0043590">
    <property type="term" value="C:bacterial nucleoid"/>
    <property type="evidence" value="ECO:0007669"/>
    <property type="project" value="TreeGrafter"/>
</dbReference>
<evidence type="ECO:0000313" key="9">
    <source>
        <dbReference type="EMBL" id="PIE62925.1"/>
    </source>
</evidence>
<feature type="domain" description="DNA replication/recombination mediator RecO N-terminal" evidence="8">
    <location>
        <begin position="7"/>
        <end position="71"/>
    </location>
</feature>
<accession>A0A2G6MSE2</accession>
<dbReference type="SUPFAM" id="SSF50249">
    <property type="entry name" value="Nucleic acid-binding proteins"/>
    <property type="match status" value="1"/>
</dbReference>
<dbReference type="Pfam" id="PF11967">
    <property type="entry name" value="RecO_N"/>
    <property type="match status" value="1"/>
</dbReference>
<evidence type="ECO:0000256" key="4">
    <source>
        <dbReference type="ARBA" id="ARBA00023172"/>
    </source>
</evidence>
<evidence type="ECO:0000256" key="2">
    <source>
        <dbReference type="ARBA" id="ARBA00021310"/>
    </source>
</evidence>
<evidence type="ECO:0000256" key="7">
    <source>
        <dbReference type="HAMAP-Rule" id="MF_00201"/>
    </source>
</evidence>
<comment type="function">
    <text evidence="7">Involved in DNA repair and RecF pathway recombination.</text>
</comment>
<evidence type="ECO:0000256" key="3">
    <source>
        <dbReference type="ARBA" id="ARBA00022763"/>
    </source>
</evidence>
<protein>
    <recommendedName>
        <fullName evidence="2 7">DNA repair protein RecO</fullName>
    </recommendedName>
    <alternativeName>
        <fullName evidence="6 7">Recombination protein O</fullName>
    </alternativeName>
</protein>
<dbReference type="EMBL" id="PDTI01000025">
    <property type="protein sequence ID" value="PIE62925.1"/>
    <property type="molecule type" value="Genomic_DNA"/>
</dbReference>
<dbReference type="AlphaFoldDB" id="A0A2G6MSE2"/>
<dbReference type="HAMAP" id="MF_00201">
    <property type="entry name" value="RecO"/>
    <property type="match status" value="1"/>
</dbReference>
<organism evidence="9 10">
    <name type="scientific">Desulfobacter postgatei</name>
    <dbReference type="NCBI Taxonomy" id="2293"/>
    <lineage>
        <taxon>Bacteria</taxon>
        <taxon>Pseudomonadati</taxon>
        <taxon>Thermodesulfobacteriota</taxon>
        <taxon>Desulfobacteria</taxon>
        <taxon>Desulfobacterales</taxon>
        <taxon>Desulfobacteraceae</taxon>
        <taxon>Desulfobacter</taxon>
    </lineage>
</organism>
<dbReference type="InterPro" id="IPR012340">
    <property type="entry name" value="NA-bd_OB-fold"/>
</dbReference>
<dbReference type="InterPro" id="IPR022572">
    <property type="entry name" value="DNA_rep/recomb_RecO_N"/>
</dbReference>
<dbReference type="NCBIfam" id="TIGR00613">
    <property type="entry name" value="reco"/>
    <property type="match status" value="1"/>
</dbReference>
<dbReference type="PANTHER" id="PTHR33991">
    <property type="entry name" value="DNA REPAIR PROTEIN RECO"/>
    <property type="match status" value="1"/>
</dbReference>
<dbReference type="InterPro" id="IPR037278">
    <property type="entry name" value="ARFGAP/RecO"/>
</dbReference>
<comment type="similarity">
    <text evidence="1 7">Belongs to the RecO family.</text>
</comment>
<gene>
    <name evidence="7 9" type="primary">recO</name>
    <name evidence="9" type="ORF">CSA25_02935</name>
</gene>
<evidence type="ECO:0000256" key="6">
    <source>
        <dbReference type="ARBA" id="ARBA00033409"/>
    </source>
</evidence>
<keyword evidence="4 7" id="KW-0233">DNA recombination</keyword>
<dbReference type="InterPro" id="IPR042242">
    <property type="entry name" value="RecO_C"/>
</dbReference>
<dbReference type="Pfam" id="PF02565">
    <property type="entry name" value="RecO_C"/>
    <property type="match status" value="1"/>
</dbReference>
<evidence type="ECO:0000259" key="8">
    <source>
        <dbReference type="Pfam" id="PF11967"/>
    </source>
</evidence>
<evidence type="ECO:0000256" key="1">
    <source>
        <dbReference type="ARBA" id="ARBA00007452"/>
    </source>
</evidence>
<sequence>MAFDNNMGDFSTDAILLRKIEYGDHDLIITFLTQDKGKISVMAKNAKKSVRRFSGAMDLFSVNHIQCAFPRKNKDAMINLCQTVLEKGFSHIRYDVVNTAYASYWTEIVTQWLEEGKAQPDIFKLLYTTLEMVDDGAIPTQVISLLFQIRFMRLSGFSPGLDPCEACGARLEDVDSARLWFDFKAGQVVCPRCKGRIHRIQEPAGSFGAGARGCWVSKGTLKQLSWINTVEMKRAGRIKFSPAAIQEGETLLESFIPFHIGRYFNSLKFLHTMRSEKYESCTFT</sequence>
<evidence type="ECO:0000313" key="10">
    <source>
        <dbReference type="Proteomes" id="UP000231203"/>
    </source>
</evidence>
<evidence type="ECO:0000256" key="5">
    <source>
        <dbReference type="ARBA" id="ARBA00023204"/>
    </source>
</evidence>
<keyword evidence="3 7" id="KW-0227">DNA damage</keyword>
<dbReference type="Gene3D" id="2.40.50.140">
    <property type="entry name" value="Nucleic acid-binding proteins"/>
    <property type="match status" value="1"/>
</dbReference>